<keyword evidence="2" id="KW-1185">Reference proteome</keyword>
<proteinExistence type="predicted"/>
<dbReference type="AlphaFoldDB" id="A0A9X3NDF9"/>
<evidence type="ECO:0008006" key="3">
    <source>
        <dbReference type="Google" id="ProtNLM"/>
    </source>
</evidence>
<organism evidence="1 2">
    <name type="scientific">Solirubrobacter phytolaccae</name>
    <dbReference type="NCBI Taxonomy" id="1404360"/>
    <lineage>
        <taxon>Bacteria</taxon>
        <taxon>Bacillati</taxon>
        <taxon>Actinomycetota</taxon>
        <taxon>Thermoleophilia</taxon>
        <taxon>Solirubrobacterales</taxon>
        <taxon>Solirubrobacteraceae</taxon>
        <taxon>Solirubrobacter</taxon>
    </lineage>
</organism>
<evidence type="ECO:0000313" key="2">
    <source>
        <dbReference type="Proteomes" id="UP001147653"/>
    </source>
</evidence>
<dbReference type="Proteomes" id="UP001147653">
    <property type="component" value="Unassembled WGS sequence"/>
</dbReference>
<name>A0A9X3NDF9_9ACTN</name>
<evidence type="ECO:0000313" key="1">
    <source>
        <dbReference type="EMBL" id="MDA0184393.1"/>
    </source>
</evidence>
<reference evidence="1" key="1">
    <citation type="submission" date="2022-10" db="EMBL/GenBank/DDBJ databases">
        <title>The WGS of Solirubrobacter phytolaccae KCTC 29190.</title>
        <authorList>
            <person name="Jiang Z."/>
        </authorList>
    </citation>
    <scope>NUCLEOTIDE SEQUENCE</scope>
    <source>
        <strain evidence="1">KCTC 29190</strain>
    </source>
</reference>
<sequence>MAVELLWWAGCPSHPAVAEQLRGLGVPFAELEIVSEEDAARERFPGSPTVRVDGVDLFPSDEPPSLTCRIYVLGDGRFSPVPDVDELRAALLRAGCELTST</sequence>
<dbReference type="RefSeq" id="WP_270028848.1">
    <property type="nucleotide sequence ID" value="NZ_JAPDDP010000075.1"/>
</dbReference>
<gene>
    <name evidence="1" type="ORF">OJ997_29080</name>
</gene>
<comment type="caution">
    <text evidence="1">The sequence shown here is derived from an EMBL/GenBank/DDBJ whole genome shotgun (WGS) entry which is preliminary data.</text>
</comment>
<protein>
    <recommendedName>
        <fullName evidence="3">Thioredoxin family protein</fullName>
    </recommendedName>
</protein>
<dbReference type="EMBL" id="JAPDDP010000075">
    <property type="protein sequence ID" value="MDA0184393.1"/>
    <property type="molecule type" value="Genomic_DNA"/>
</dbReference>
<accession>A0A9X3NDF9</accession>